<dbReference type="AlphaFoldDB" id="A0AB39N8V9"/>
<organism evidence="1">
    <name type="scientific">Streptomyces sp. R11</name>
    <dbReference type="NCBI Taxonomy" id="3238625"/>
    <lineage>
        <taxon>Bacteria</taxon>
        <taxon>Bacillati</taxon>
        <taxon>Actinomycetota</taxon>
        <taxon>Actinomycetes</taxon>
        <taxon>Kitasatosporales</taxon>
        <taxon>Streptomycetaceae</taxon>
        <taxon>Streptomyces</taxon>
    </lineage>
</organism>
<proteinExistence type="predicted"/>
<reference evidence="1" key="1">
    <citation type="submission" date="2024-07" db="EMBL/GenBank/DDBJ databases">
        <authorList>
            <person name="Yu S.T."/>
        </authorList>
    </citation>
    <scope>NUCLEOTIDE SEQUENCE</scope>
    <source>
        <strain evidence="1">R11</strain>
    </source>
</reference>
<evidence type="ECO:0000313" key="1">
    <source>
        <dbReference type="EMBL" id="XDQ14851.1"/>
    </source>
</evidence>
<accession>A0AB39N8V9</accession>
<gene>
    <name evidence="1" type="ORF">AB5J55_37025</name>
</gene>
<protein>
    <recommendedName>
        <fullName evidence="2">TFIIB-type zinc ribbon-containing protein</fullName>
    </recommendedName>
</protein>
<name>A0AB39N8V9_9ACTN</name>
<evidence type="ECO:0008006" key="2">
    <source>
        <dbReference type="Google" id="ProtNLM"/>
    </source>
</evidence>
<dbReference type="EMBL" id="CP163432">
    <property type="protein sequence ID" value="XDQ14851.1"/>
    <property type="molecule type" value="Genomic_DNA"/>
</dbReference>
<sequence length="153" mass="17630">MSAPVRFRDPLTELYEFTGSVLVRCPRCDGIAHYERRSAVVPDADGATYPQRRLVCRSCGLARHSSRADGRCALPDLWLQTETRHGVVWAYNLEHLDLLRRFVAASLRERPPWYEHGRKMTYIGRLPAWIKQAKNRDEILRAIDRLRASVVTG</sequence>
<dbReference type="RefSeq" id="WP_369274805.1">
    <property type="nucleotide sequence ID" value="NZ_CP163432.1"/>
</dbReference>